<dbReference type="InterPro" id="IPR052763">
    <property type="entry name" value="DnaJ_C4"/>
</dbReference>
<dbReference type="Proteomes" id="UP000507470">
    <property type="component" value="Unassembled WGS sequence"/>
</dbReference>
<dbReference type="PANTHER" id="PTHR44825">
    <property type="match status" value="1"/>
</dbReference>
<organism evidence="3 4">
    <name type="scientific">Mytilus coruscus</name>
    <name type="common">Sea mussel</name>
    <dbReference type="NCBI Taxonomy" id="42192"/>
    <lineage>
        <taxon>Eukaryota</taxon>
        <taxon>Metazoa</taxon>
        <taxon>Spiralia</taxon>
        <taxon>Lophotrochozoa</taxon>
        <taxon>Mollusca</taxon>
        <taxon>Bivalvia</taxon>
        <taxon>Autobranchia</taxon>
        <taxon>Pteriomorphia</taxon>
        <taxon>Mytilida</taxon>
        <taxon>Mytiloidea</taxon>
        <taxon>Mytilidae</taxon>
        <taxon>Mytilinae</taxon>
        <taxon>Mytilus</taxon>
    </lineage>
</organism>
<dbReference type="InterPro" id="IPR036869">
    <property type="entry name" value="J_dom_sf"/>
</dbReference>
<keyword evidence="1" id="KW-0472">Membrane</keyword>
<dbReference type="SUPFAM" id="SSF46565">
    <property type="entry name" value="Chaperone J-domain"/>
    <property type="match status" value="1"/>
</dbReference>
<evidence type="ECO:0000256" key="1">
    <source>
        <dbReference type="SAM" id="Phobius"/>
    </source>
</evidence>
<evidence type="ECO:0000313" key="4">
    <source>
        <dbReference type="Proteomes" id="UP000507470"/>
    </source>
</evidence>
<dbReference type="SMART" id="SM00271">
    <property type="entry name" value="DnaJ"/>
    <property type="match status" value="1"/>
</dbReference>
<feature type="transmembrane region" description="Helical" evidence="1">
    <location>
        <begin position="245"/>
        <end position="267"/>
    </location>
</feature>
<dbReference type="InterPro" id="IPR001623">
    <property type="entry name" value="DnaJ_domain"/>
</dbReference>
<protein>
    <recommendedName>
        <fullName evidence="2">J domain-containing protein</fullName>
    </recommendedName>
</protein>
<evidence type="ECO:0000259" key="2">
    <source>
        <dbReference type="PROSITE" id="PS50076"/>
    </source>
</evidence>
<dbReference type="EMBL" id="CACVKT020002743">
    <property type="protein sequence ID" value="CAC5379547.1"/>
    <property type="molecule type" value="Genomic_DNA"/>
</dbReference>
<dbReference type="Gene3D" id="1.10.287.110">
    <property type="entry name" value="DnaJ domain"/>
    <property type="match status" value="1"/>
</dbReference>
<accession>A0A6J8BBR2</accession>
<dbReference type="CDD" id="cd06257">
    <property type="entry name" value="DnaJ"/>
    <property type="match status" value="1"/>
</dbReference>
<dbReference type="Pfam" id="PF00226">
    <property type="entry name" value="DnaJ"/>
    <property type="match status" value="1"/>
</dbReference>
<dbReference type="PROSITE" id="PS50076">
    <property type="entry name" value="DNAJ_2"/>
    <property type="match status" value="1"/>
</dbReference>
<dbReference type="PRINTS" id="PR00625">
    <property type="entry name" value="JDOMAIN"/>
</dbReference>
<dbReference type="PANTHER" id="PTHR44825:SF1">
    <property type="entry name" value="DNAJ HOMOLOG SUBFAMILY C MEMBER 4"/>
    <property type="match status" value="1"/>
</dbReference>
<proteinExistence type="predicted"/>
<reference evidence="3 4" key="1">
    <citation type="submission" date="2020-06" db="EMBL/GenBank/DDBJ databases">
        <authorList>
            <person name="Li R."/>
            <person name="Bekaert M."/>
        </authorList>
    </citation>
    <scope>NUCLEOTIDE SEQUENCE [LARGE SCALE GENOMIC DNA]</scope>
    <source>
        <strain evidence="4">wild</strain>
    </source>
</reference>
<keyword evidence="1" id="KW-0812">Transmembrane</keyword>
<keyword evidence="4" id="KW-1185">Reference proteome</keyword>
<keyword evidence="1" id="KW-1133">Transmembrane helix</keyword>
<dbReference type="AlphaFoldDB" id="A0A6J8BBR2"/>
<evidence type="ECO:0000313" key="3">
    <source>
        <dbReference type="EMBL" id="CAC5379547.1"/>
    </source>
</evidence>
<sequence length="308" mass="36192">MASLSGEEENYIRMSLLVTGISPRAARTFFDSQFPPACLDATMRKEYSILLDLKKKHRINELQWKNLFPRFPATDMYIKRNAVIRLEMCGQFFNYVSNRRKSSSQYGLLWSISQTHYQVLGVRQTATDEEIKSAYKQLCKKLHPDVNKNDPKAHDKFTEVQNAYSTLSGKRTRYEYDQELRYGQTFGPAESDEDLLRRYRSTKHADDSYYGNRSYGNSYYGNTSKGKNFNNDPVMRALRYISRNFVKIVAFGIMINCSFILLSQRYVKNQLDEKDKRLHAEMQYLNQHFHNHGFQKAPKMQVFMFNSP</sequence>
<name>A0A6J8BBR2_MYTCO</name>
<gene>
    <name evidence="3" type="ORF">MCOR_15604</name>
</gene>
<dbReference type="OrthoDB" id="552049at2759"/>
<feature type="domain" description="J" evidence="2">
    <location>
        <begin position="115"/>
        <end position="180"/>
    </location>
</feature>